<feature type="transmembrane region" description="Helical" evidence="15">
    <location>
        <begin position="136"/>
        <end position="160"/>
    </location>
</feature>
<evidence type="ECO:0000256" key="12">
    <source>
        <dbReference type="ARBA" id="ARBA00023136"/>
    </source>
</evidence>
<dbReference type="PANTHER" id="PTHR21257">
    <property type="entry name" value="DELTA(14)-STEROL REDUCTASE"/>
    <property type="match status" value="1"/>
</dbReference>
<feature type="transmembrane region" description="Helical" evidence="15">
    <location>
        <begin position="294"/>
        <end position="312"/>
    </location>
</feature>
<evidence type="ECO:0000256" key="13">
    <source>
        <dbReference type="ARBA" id="ARBA00023166"/>
    </source>
</evidence>
<keyword evidence="11" id="KW-0443">Lipid metabolism</keyword>
<keyword evidence="9" id="KW-0560">Oxidoreductase</keyword>
<dbReference type="GO" id="GO:0006695">
    <property type="term" value="P:cholesterol biosynthetic process"/>
    <property type="evidence" value="ECO:0007669"/>
    <property type="project" value="UniProtKB-KW"/>
</dbReference>
<keyword evidence="7" id="KW-0752">Steroid biosynthesis</keyword>
<feature type="transmembrane region" description="Helical" evidence="15">
    <location>
        <begin position="107"/>
        <end position="129"/>
    </location>
</feature>
<dbReference type="InterPro" id="IPR018083">
    <property type="entry name" value="Sterol_reductase_CS"/>
</dbReference>
<dbReference type="PROSITE" id="PS01017">
    <property type="entry name" value="STEROL_REDUCT_1"/>
    <property type="match status" value="1"/>
</dbReference>
<evidence type="ECO:0000256" key="14">
    <source>
        <dbReference type="ARBA" id="ARBA00023221"/>
    </source>
</evidence>
<evidence type="ECO:0000256" key="2">
    <source>
        <dbReference type="ARBA" id="ARBA00004770"/>
    </source>
</evidence>
<keyword evidence="4" id="KW-0444">Lipid biosynthesis</keyword>
<comment type="similarity">
    <text evidence="3">Belongs to the ERG4/ERG24 family.</text>
</comment>
<comment type="pathway">
    <text evidence="2">Steroid biosynthesis; cholesterol biosynthesis.</text>
</comment>
<evidence type="ECO:0008006" key="18">
    <source>
        <dbReference type="Google" id="ProtNLM"/>
    </source>
</evidence>
<evidence type="ECO:0000313" key="17">
    <source>
        <dbReference type="Proteomes" id="UP000828390"/>
    </source>
</evidence>
<evidence type="ECO:0000256" key="4">
    <source>
        <dbReference type="ARBA" id="ARBA00022516"/>
    </source>
</evidence>
<dbReference type="EMBL" id="JAIWYP010000007">
    <property type="protein sequence ID" value="KAH3798352.1"/>
    <property type="molecule type" value="Genomic_DNA"/>
</dbReference>
<comment type="subcellular location">
    <subcellularLocation>
        <location evidence="1">Membrane</location>
        <topology evidence="1">Multi-pass membrane protein</topology>
    </subcellularLocation>
</comment>
<evidence type="ECO:0000256" key="11">
    <source>
        <dbReference type="ARBA" id="ARBA00023098"/>
    </source>
</evidence>
<name>A0A9D4J7W0_DREPO</name>
<dbReference type="InterPro" id="IPR001171">
    <property type="entry name" value="ERG24_DHCR-like"/>
</dbReference>
<evidence type="ECO:0000313" key="16">
    <source>
        <dbReference type="EMBL" id="KAH3798352.1"/>
    </source>
</evidence>
<dbReference type="Gene3D" id="1.20.120.1630">
    <property type="match status" value="1"/>
</dbReference>
<dbReference type="GO" id="GO:0005637">
    <property type="term" value="C:nuclear inner membrane"/>
    <property type="evidence" value="ECO:0007669"/>
    <property type="project" value="TreeGrafter"/>
</dbReference>
<protein>
    <recommendedName>
        <fullName evidence="18">Delta(14)-sterol reductase</fullName>
    </recommendedName>
</protein>
<reference evidence="16" key="1">
    <citation type="journal article" date="2019" name="bioRxiv">
        <title>The Genome of the Zebra Mussel, Dreissena polymorpha: A Resource for Invasive Species Research.</title>
        <authorList>
            <person name="McCartney M.A."/>
            <person name="Auch B."/>
            <person name="Kono T."/>
            <person name="Mallez S."/>
            <person name="Zhang Y."/>
            <person name="Obille A."/>
            <person name="Becker A."/>
            <person name="Abrahante J.E."/>
            <person name="Garbe J."/>
            <person name="Badalamenti J.P."/>
            <person name="Herman A."/>
            <person name="Mangelson H."/>
            <person name="Liachko I."/>
            <person name="Sullivan S."/>
            <person name="Sone E.D."/>
            <person name="Koren S."/>
            <person name="Silverstein K.A.T."/>
            <person name="Beckman K.B."/>
            <person name="Gohl D.M."/>
        </authorList>
    </citation>
    <scope>NUCLEOTIDE SEQUENCE</scope>
    <source>
        <strain evidence="16">Duluth1</strain>
        <tissue evidence="16">Whole animal</tissue>
    </source>
</reference>
<evidence type="ECO:0000256" key="7">
    <source>
        <dbReference type="ARBA" id="ARBA00022955"/>
    </source>
</evidence>
<evidence type="ECO:0000256" key="15">
    <source>
        <dbReference type="SAM" id="Phobius"/>
    </source>
</evidence>
<keyword evidence="10" id="KW-0756">Sterol biosynthesis</keyword>
<dbReference type="OrthoDB" id="5326588at2759"/>
<feature type="transmembrane region" description="Helical" evidence="15">
    <location>
        <begin position="268"/>
        <end position="287"/>
    </location>
</feature>
<dbReference type="AlphaFoldDB" id="A0A9D4J7W0"/>
<comment type="caution">
    <text evidence="16">The sequence shown here is derived from an EMBL/GenBank/DDBJ whole genome shotgun (WGS) entry which is preliminary data.</text>
</comment>
<dbReference type="Proteomes" id="UP000828390">
    <property type="component" value="Unassembled WGS sequence"/>
</dbReference>
<feature type="transmembrane region" description="Helical" evidence="15">
    <location>
        <begin position="23"/>
        <end position="45"/>
    </location>
</feature>
<keyword evidence="13" id="KW-1207">Sterol metabolism</keyword>
<accession>A0A9D4J7W0</accession>
<feature type="transmembrane region" description="Helical" evidence="15">
    <location>
        <begin position="198"/>
        <end position="216"/>
    </location>
</feature>
<dbReference type="Pfam" id="PF01222">
    <property type="entry name" value="ERG4_ERG24"/>
    <property type="match status" value="1"/>
</dbReference>
<sequence>MGSRDKRFASSTPRDLVTSEMKMGGPFGCAAFAILFTAYTFFIALKCQMGAWDLFSIPELPNRALLLDTKVTTCVVVWFLLQCAIYMSPVGGSMETGALLTSGVQHLYRANALFALAINIFVLGTAVVFGYDVTRIAASLIQLVTSSITLCLIASVVLYLRGRRLQPSDRNPNGNKGNIVYDWFMGQELNPRWRNLDFKYVLFRSAIIGWILINICNMVEHYQRYQSLNITLLVLNAVQLYYVADYFYFERGVIVSRDIVHEGLGYNILLQFVMIPFCFCIQTRFVASTNYQQSTWTVLSITLVYVLGFYIYRVSNSEKNDFRKNPHDPKLSHLKTIATKSGKHLLISGWWGTCRHPNYLGDLIISLSYALFTGVTHVLPYLGTVFLMLLLIDRERMDGEDCKRKYGPDWERYCSIVKYRIIPWLY</sequence>
<evidence type="ECO:0000256" key="1">
    <source>
        <dbReference type="ARBA" id="ARBA00004141"/>
    </source>
</evidence>
<gene>
    <name evidence="16" type="ORF">DPMN_151951</name>
</gene>
<evidence type="ECO:0000256" key="3">
    <source>
        <dbReference type="ARBA" id="ARBA00005402"/>
    </source>
</evidence>
<proteinExistence type="inferred from homology"/>
<keyword evidence="14" id="KW-0753">Steroid metabolism</keyword>
<dbReference type="FunFam" id="1.20.120.1630:FF:000013">
    <property type="entry name" value="Lamin-B receptor-like Protein"/>
    <property type="match status" value="1"/>
</dbReference>
<evidence type="ECO:0000256" key="6">
    <source>
        <dbReference type="ARBA" id="ARBA00022778"/>
    </source>
</evidence>
<feature type="transmembrane region" description="Helical" evidence="15">
    <location>
        <begin position="369"/>
        <end position="392"/>
    </location>
</feature>
<keyword evidence="6" id="KW-0152">Cholesterol biosynthesis</keyword>
<dbReference type="PANTHER" id="PTHR21257:SF52">
    <property type="entry name" value="DELTA(14)-STEROL REDUCTASE TM7SF2"/>
    <property type="match status" value="1"/>
</dbReference>
<evidence type="ECO:0000256" key="5">
    <source>
        <dbReference type="ARBA" id="ARBA00022692"/>
    </source>
</evidence>
<dbReference type="GO" id="GO:0050613">
    <property type="term" value="F:Delta14-sterol reductase activity"/>
    <property type="evidence" value="ECO:0007669"/>
    <property type="project" value="TreeGrafter"/>
</dbReference>
<dbReference type="GO" id="GO:0005789">
    <property type="term" value="C:endoplasmic reticulum membrane"/>
    <property type="evidence" value="ECO:0007669"/>
    <property type="project" value="TreeGrafter"/>
</dbReference>
<feature type="transmembrane region" description="Helical" evidence="15">
    <location>
        <begin position="228"/>
        <end position="248"/>
    </location>
</feature>
<feature type="transmembrane region" description="Helical" evidence="15">
    <location>
        <begin position="65"/>
        <end position="87"/>
    </location>
</feature>
<keyword evidence="5 15" id="KW-0812">Transmembrane</keyword>
<keyword evidence="6" id="KW-0153">Cholesterol metabolism</keyword>
<reference evidence="16" key="2">
    <citation type="submission" date="2020-11" db="EMBL/GenBank/DDBJ databases">
        <authorList>
            <person name="McCartney M.A."/>
            <person name="Auch B."/>
            <person name="Kono T."/>
            <person name="Mallez S."/>
            <person name="Becker A."/>
            <person name="Gohl D.M."/>
            <person name="Silverstein K.A.T."/>
            <person name="Koren S."/>
            <person name="Bechman K.B."/>
            <person name="Herman A."/>
            <person name="Abrahante J.E."/>
            <person name="Garbe J."/>
        </authorList>
    </citation>
    <scope>NUCLEOTIDE SEQUENCE</scope>
    <source>
        <strain evidence="16">Duluth1</strain>
        <tissue evidence="16">Whole animal</tissue>
    </source>
</reference>
<evidence type="ECO:0000256" key="10">
    <source>
        <dbReference type="ARBA" id="ARBA00023011"/>
    </source>
</evidence>
<keyword evidence="17" id="KW-1185">Reference proteome</keyword>
<evidence type="ECO:0000256" key="9">
    <source>
        <dbReference type="ARBA" id="ARBA00023002"/>
    </source>
</evidence>
<keyword evidence="12 15" id="KW-0472">Membrane</keyword>
<evidence type="ECO:0000256" key="8">
    <source>
        <dbReference type="ARBA" id="ARBA00022989"/>
    </source>
</evidence>
<keyword evidence="8 15" id="KW-1133">Transmembrane helix</keyword>
<organism evidence="16 17">
    <name type="scientific">Dreissena polymorpha</name>
    <name type="common">Zebra mussel</name>
    <name type="synonym">Mytilus polymorpha</name>
    <dbReference type="NCBI Taxonomy" id="45954"/>
    <lineage>
        <taxon>Eukaryota</taxon>
        <taxon>Metazoa</taxon>
        <taxon>Spiralia</taxon>
        <taxon>Lophotrochozoa</taxon>
        <taxon>Mollusca</taxon>
        <taxon>Bivalvia</taxon>
        <taxon>Autobranchia</taxon>
        <taxon>Heteroconchia</taxon>
        <taxon>Euheterodonta</taxon>
        <taxon>Imparidentia</taxon>
        <taxon>Neoheterodontei</taxon>
        <taxon>Myida</taxon>
        <taxon>Dreissenoidea</taxon>
        <taxon>Dreissenidae</taxon>
        <taxon>Dreissena</taxon>
    </lineage>
</organism>